<gene>
    <name evidence="1" type="ORF">MRATA1EN22A_LOCUS17871</name>
</gene>
<reference evidence="1" key="1">
    <citation type="submission" date="2023-05" db="EMBL/GenBank/DDBJ databases">
        <authorList>
            <consortium name="ELIXIR-Norway"/>
        </authorList>
    </citation>
    <scope>NUCLEOTIDE SEQUENCE</scope>
</reference>
<proteinExistence type="predicted"/>
<sequence length="205" mass="21195">MSQTAGPKPKQAADLLPAGGQDPTGLPAWTWLGTSLCTSGGCSSSAPGAGGRLASGAKLPVSQRGRGGDVARRRPRGPRSPGPGPTEVSHPEPVRELRAGWAQIVHRVKAQRRFSDTEARQPGASGGSGNLGTSAPESLPRAAPLLLSSSPDTFILRCTADFMLLSIQETCVCEHSGETAEVSRRGCGRADGRGPPGRDRTESSH</sequence>
<accession>A0AC59ZFZ7</accession>
<organism evidence="1 2">
    <name type="scientific">Rangifer tarandus platyrhynchus</name>
    <name type="common">Svalbard reindeer</name>
    <dbReference type="NCBI Taxonomy" id="3082113"/>
    <lineage>
        <taxon>Eukaryota</taxon>
        <taxon>Metazoa</taxon>
        <taxon>Chordata</taxon>
        <taxon>Craniata</taxon>
        <taxon>Vertebrata</taxon>
        <taxon>Euteleostomi</taxon>
        <taxon>Mammalia</taxon>
        <taxon>Eutheria</taxon>
        <taxon>Laurasiatheria</taxon>
        <taxon>Artiodactyla</taxon>
        <taxon>Ruminantia</taxon>
        <taxon>Pecora</taxon>
        <taxon>Cervidae</taxon>
        <taxon>Odocoileinae</taxon>
        <taxon>Rangifer</taxon>
    </lineage>
</organism>
<reference evidence="1" key="2">
    <citation type="submission" date="2025-03" db="EMBL/GenBank/DDBJ databases">
        <authorList>
            <consortium name="ELIXIR-Norway"/>
            <consortium name="Elixir Norway"/>
        </authorList>
    </citation>
    <scope>NUCLEOTIDE SEQUENCE</scope>
</reference>
<dbReference type="EMBL" id="OX596112">
    <property type="protein sequence ID" value="CAN0405910.1"/>
    <property type="molecule type" value="Genomic_DNA"/>
</dbReference>
<evidence type="ECO:0000313" key="1">
    <source>
        <dbReference type="EMBL" id="CAN0405910.1"/>
    </source>
</evidence>
<evidence type="ECO:0000313" key="2">
    <source>
        <dbReference type="Proteomes" id="UP001162501"/>
    </source>
</evidence>
<dbReference type="Proteomes" id="UP001162501">
    <property type="component" value="Chromosome 28"/>
</dbReference>
<name>A0AC59ZFZ7_RANTA</name>
<protein>
    <submittedName>
        <fullName evidence="1">Uncharacterized protein</fullName>
    </submittedName>
</protein>